<feature type="compositionally biased region" description="Gly residues" evidence="2">
    <location>
        <begin position="488"/>
        <end position="497"/>
    </location>
</feature>
<evidence type="ECO:0000256" key="1">
    <source>
        <dbReference type="SAM" id="Coils"/>
    </source>
</evidence>
<evidence type="ECO:0000313" key="3">
    <source>
        <dbReference type="EMBL" id="GIL48920.1"/>
    </source>
</evidence>
<accession>A0A8J4AWA3</accession>
<feature type="compositionally biased region" description="Polar residues" evidence="2">
    <location>
        <begin position="1228"/>
        <end position="1239"/>
    </location>
</feature>
<feature type="coiled-coil region" evidence="1">
    <location>
        <begin position="1371"/>
        <end position="1433"/>
    </location>
</feature>
<feature type="region of interest" description="Disordered" evidence="2">
    <location>
        <begin position="424"/>
        <end position="446"/>
    </location>
</feature>
<reference evidence="3" key="1">
    <citation type="journal article" date="2021" name="Proc. Natl. Acad. Sci. U.S.A.">
        <title>Three genomes in the algal genus Volvox reveal the fate of a haploid sex-determining region after a transition to homothallism.</title>
        <authorList>
            <person name="Yamamoto K."/>
            <person name="Hamaji T."/>
            <person name="Kawai-Toyooka H."/>
            <person name="Matsuzaki R."/>
            <person name="Takahashi F."/>
            <person name="Nishimura Y."/>
            <person name="Kawachi M."/>
            <person name="Noguchi H."/>
            <person name="Minakuchi Y."/>
            <person name="Umen J.G."/>
            <person name="Toyoda A."/>
            <person name="Nozaki H."/>
        </authorList>
    </citation>
    <scope>NUCLEOTIDE SEQUENCE</scope>
    <source>
        <strain evidence="3">NIES-3780</strain>
    </source>
</reference>
<feature type="region of interest" description="Disordered" evidence="2">
    <location>
        <begin position="123"/>
        <end position="147"/>
    </location>
</feature>
<feature type="region of interest" description="Disordered" evidence="2">
    <location>
        <begin position="1291"/>
        <end position="1322"/>
    </location>
</feature>
<sequence length="1591" mass="165676">MTRGGAMASSQGPQKTPSKSPIDIFGGLAWTIKWKRIKQGDLGEENRMYFHKELNRWVEIGKEEEAKQEAAGPPPPPILAVGAFTSKPLHKRNLSQRYVPQPDLSISSSMASLAGSLSQTDFAGHGNSFSGPPSTMGSIAPSPPQSGGGLILPVSFSQWSRPPSETACATTATTFVPSSPKRPIILPSAGTFFAPLPTLPSDSQVGGTHDEAADVDNTVDNTRSATGAASVDHSAGPVPGLHDAQVLCWSGELEGLVKVDEAAISAEVGDKQHSVPGSAAPQTHSNTGEVFNRRNDLELAAFTDMEMSECAGAQTRIDATNLTDDPRAPLSFPSTEERSVDSPMALVVPPPEGLVSEDQQQPPSPLASRGCFVGAAANASDIGAAISLHGDMGVTPVRSHVYHHNSGEGDRGATMTGGELAAVEEDDTTADSRGPPADFEAAGASDGQAAWPVSIRDSLVVEANDGGQAIEDKNGDAARAETTATGPSDGGAEGSGGSTWHSQYYYQQYAYLYQYAVGIGYGEADAVTYAQYYAATYAQQYEAQTPEGNIGGVVHTADAGVEQAASALDAQVQQQQEQLAVIGVAMDSTRTAAVPKVVETVAEPAWQAAAASDEDEATAVAGESSLLVEDVGRSEGPVYLTAPHVSYSSLHTAPLASGSFVPEPMVAAGDVGIVTAAPLPVDLTVAATAAAQHHQSALTAAAAAIEEQRRVSRPGAADGAGRALTSVAATDNATGQLAAALAPLGLGARGAKPLTHLSSVVASLGAIVEAADPVPAALSEATVAASTASAPVGGFVDMEGVVDLSEEGFDRIMHPGDPAKLDGPLPWELPEHLRTSRKFLALCANWQLRNPGQQYTPQVQQQTAEARMVTSQIPQQGVEMVVAMEDGSGFTGSAGPLVEADLSSYELACRFAQLGQPATGLTLINDAKRAVTVDSSLREPQQQQQQQQLINANGDVFVAATAPPCKPIQDAQEVSHDTSVPESASTAVVDTPLCLPHCFPVAMVIPNDRHPTPDFTRSDDPFVGIEPAPISQPLLQEHSWQASLFHVPNSDISLGQKRQSKAGERTVPLESVEASGTSTEVCSVARLGTAEGTSVFGRLGDQAQAQEDNKSEVLGRAPTEQQIPRAVAPREKQEEAVGAPTRDSVPNSEVAAPAAAAAAAIDSVVQVLEQLRNNAAGGNGGAVTEPLAGTALLLQIQSSLALATEALARMGVDVSALTSLAVAPRLQTPNTHSEWTPSASHKRPRVEASPSTPTRMAAAGAAIECVPTPVLHPGPPVARPAVEAAAVEDSGAAIGSGPGERFQQLGKRLSDASSEAAGLGASQSQPRLVQLQQPSVMVSLNAAVTQGVDVAAVEERTSWEARLEAIVDSEREAAALVIAAVERERDGLQQRVGELEAALASLKAERDGLVLRLEVAEVACTQAQDARGEAEAEREAMAAKLLIVAERDTLAEALTVERLEKAVLAETLSSARVECEDLRRRYTERFSALSSELEAMRDSLVALQGEHDELLLCLGQESMKVALLTDALRDAGGDPEPLIERIETEYAIVELARTGCGDYDVEHQDAATGGEQLESLLDDAGKGWEGADLQL</sequence>
<organism evidence="3 4">
    <name type="scientific">Volvox africanus</name>
    <dbReference type="NCBI Taxonomy" id="51714"/>
    <lineage>
        <taxon>Eukaryota</taxon>
        <taxon>Viridiplantae</taxon>
        <taxon>Chlorophyta</taxon>
        <taxon>core chlorophytes</taxon>
        <taxon>Chlorophyceae</taxon>
        <taxon>CS clade</taxon>
        <taxon>Chlamydomonadales</taxon>
        <taxon>Volvocaceae</taxon>
        <taxon>Volvox</taxon>
    </lineage>
</organism>
<proteinExistence type="predicted"/>
<feature type="region of interest" description="Disordered" evidence="2">
    <location>
        <begin position="1"/>
        <end position="22"/>
    </location>
</feature>
<feature type="region of interest" description="Disordered" evidence="2">
    <location>
        <begin position="269"/>
        <end position="288"/>
    </location>
</feature>
<keyword evidence="1" id="KW-0175">Coiled coil</keyword>
<evidence type="ECO:0000256" key="2">
    <source>
        <dbReference type="SAM" id="MobiDB-lite"/>
    </source>
</evidence>
<comment type="caution">
    <text evidence="3">The sequence shown here is derived from an EMBL/GenBank/DDBJ whole genome shotgun (WGS) entry which is preliminary data.</text>
</comment>
<dbReference type="Proteomes" id="UP000747399">
    <property type="component" value="Unassembled WGS sequence"/>
</dbReference>
<keyword evidence="4" id="KW-1185">Reference proteome</keyword>
<evidence type="ECO:0000313" key="4">
    <source>
        <dbReference type="Proteomes" id="UP000747399"/>
    </source>
</evidence>
<gene>
    <name evidence="3" type="ORF">Vafri_5326</name>
</gene>
<name>A0A8J4AWA3_9CHLO</name>
<dbReference type="EMBL" id="BNCO01000006">
    <property type="protein sequence ID" value="GIL48920.1"/>
    <property type="molecule type" value="Genomic_DNA"/>
</dbReference>
<feature type="compositionally biased region" description="Polar residues" evidence="2">
    <location>
        <begin position="127"/>
        <end position="137"/>
    </location>
</feature>
<feature type="region of interest" description="Disordered" evidence="2">
    <location>
        <begin position="1228"/>
        <end position="1255"/>
    </location>
</feature>
<feature type="compositionally biased region" description="Polar residues" evidence="2">
    <location>
        <begin position="8"/>
        <end position="19"/>
    </location>
</feature>
<feature type="region of interest" description="Disordered" evidence="2">
    <location>
        <begin position="468"/>
        <end position="497"/>
    </location>
</feature>
<feature type="region of interest" description="Disordered" evidence="2">
    <location>
        <begin position="1103"/>
        <end position="1146"/>
    </location>
</feature>
<feature type="compositionally biased region" description="Basic and acidic residues" evidence="2">
    <location>
        <begin position="470"/>
        <end position="479"/>
    </location>
</feature>
<feature type="region of interest" description="Disordered" evidence="2">
    <location>
        <begin position="318"/>
        <end position="342"/>
    </location>
</feature>
<protein>
    <submittedName>
        <fullName evidence="3">Uncharacterized protein</fullName>
    </submittedName>
</protein>